<protein>
    <submittedName>
        <fullName evidence="3">Uncharacterized protein</fullName>
    </submittedName>
</protein>
<evidence type="ECO:0000313" key="3">
    <source>
        <dbReference type="EMBL" id="MFD2663040.1"/>
    </source>
</evidence>
<keyword evidence="2" id="KW-1133">Transmembrane helix</keyword>
<feature type="transmembrane region" description="Helical" evidence="2">
    <location>
        <begin position="213"/>
        <end position="235"/>
    </location>
</feature>
<dbReference type="EMBL" id="JBHUMY010000038">
    <property type="protein sequence ID" value="MFD2663040.1"/>
    <property type="molecule type" value="Genomic_DNA"/>
</dbReference>
<sequence length="391" mass="43017">MKEFGIRKQDVIDQAAKTMRGKEIVNNKGQITDQKRFNEALMQLMEKRFQGGMEKQSKSMRGLWSTVTDIYKTSLARIIGIADDGSIKAGSAYEYIKGKVDELGQWMNKLVDDGTVTRIGNAITENLPKAIQKVQELKDKAVEIYTYIKDNWSTISTTIQSIVTVLIVWRTLTAVVTTAIAIKTTVLGAYRLILNIIIAAQWAWNVAMSANPISLIIIAVAGLVAGLTALGVWFVKNTEVGAKFWERTKEIFRQGVNWVAKIIDSMIETLNKIPGVEIKFRASSLIDNDDSSSVSASTSKSSKPSISQYATGTSFARGGLTRINERGGELVELPSGTKVLPADKTNKLIEKSNGGDTYQIIIHGNVYGEQDLINKVGNAIFKQVKTTKANM</sequence>
<evidence type="ECO:0000256" key="1">
    <source>
        <dbReference type="SAM" id="MobiDB-lite"/>
    </source>
</evidence>
<name>A0ABW5R3S6_9BACL</name>
<feature type="compositionally biased region" description="Low complexity" evidence="1">
    <location>
        <begin position="291"/>
        <end position="307"/>
    </location>
</feature>
<evidence type="ECO:0000313" key="4">
    <source>
        <dbReference type="Proteomes" id="UP001597493"/>
    </source>
</evidence>
<gene>
    <name evidence="3" type="ORF">ACFSW5_22540</name>
</gene>
<proteinExistence type="predicted"/>
<accession>A0ABW5R3S6</accession>
<keyword evidence="2" id="KW-0472">Membrane</keyword>
<keyword evidence="4" id="KW-1185">Reference proteome</keyword>
<reference evidence="4" key="1">
    <citation type="journal article" date="2019" name="Int. J. Syst. Evol. Microbiol.">
        <title>The Global Catalogue of Microorganisms (GCM) 10K type strain sequencing project: providing services to taxonomists for standard genome sequencing and annotation.</title>
        <authorList>
            <consortium name="The Broad Institute Genomics Platform"/>
            <consortium name="The Broad Institute Genome Sequencing Center for Infectious Disease"/>
            <person name="Wu L."/>
            <person name="Ma J."/>
        </authorList>
    </citation>
    <scope>NUCLEOTIDE SEQUENCE [LARGE SCALE GENOMIC DNA]</scope>
    <source>
        <strain evidence="4">TISTR 1827</strain>
    </source>
</reference>
<feature type="region of interest" description="Disordered" evidence="1">
    <location>
        <begin position="287"/>
        <end position="308"/>
    </location>
</feature>
<comment type="caution">
    <text evidence="3">The sequence shown here is derived from an EMBL/GenBank/DDBJ whole genome shotgun (WGS) entry which is preliminary data.</text>
</comment>
<evidence type="ECO:0000256" key="2">
    <source>
        <dbReference type="SAM" id="Phobius"/>
    </source>
</evidence>
<dbReference type="Proteomes" id="UP001597493">
    <property type="component" value="Unassembled WGS sequence"/>
</dbReference>
<dbReference type="RefSeq" id="WP_379278330.1">
    <property type="nucleotide sequence ID" value="NZ_JBHUGT010000045.1"/>
</dbReference>
<feature type="transmembrane region" description="Helical" evidence="2">
    <location>
        <begin position="189"/>
        <end position="207"/>
    </location>
</feature>
<organism evidence="3 4">
    <name type="scientific">Paenibacillus thailandensis</name>
    <dbReference type="NCBI Taxonomy" id="393250"/>
    <lineage>
        <taxon>Bacteria</taxon>
        <taxon>Bacillati</taxon>
        <taxon>Bacillota</taxon>
        <taxon>Bacilli</taxon>
        <taxon>Bacillales</taxon>
        <taxon>Paenibacillaceae</taxon>
        <taxon>Paenibacillus</taxon>
    </lineage>
</organism>
<keyword evidence="2" id="KW-0812">Transmembrane</keyword>